<gene>
    <name evidence="1" type="ORF">M9H77_25365</name>
</gene>
<organism evidence="1 2">
    <name type="scientific">Catharanthus roseus</name>
    <name type="common">Madagascar periwinkle</name>
    <name type="synonym">Vinca rosea</name>
    <dbReference type="NCBI Taxonomy" id="4058"/>
    <lineage>
        <taxon>Eukaryota</taxon>
        <taxon>Viridiplantae</taxon>
        <taxon>Streptophyta</taxon>
        <taxon>Embryophyta</taxon>
        <taxon>Tracheophyta</taxon>
        <taxon>Spermatophyta</taxon>
        <taxon>Magnoliopsida</taxon>
        <taxon>eudicotyledons</taxon>
        <taxon>Gunneridae</taxon>
        <taxon>Pentapetalae</taxon>
        <taxon>asterids</taxon>
        <taxon>lamiids</taxon>
        <taxon>Gentianales</taxon>
        <taxon>Apocynaceae</taxon>
        <taxon>Rauvolfioideae</taxon>
        <taxon>Vinceae</taxon>
        <taxon>Catharanthinae</taxon>
        <taxon>Catharanthus</taxon>
    </lineage>
</organism>
<dbReference type="EMBL" id="CM044706">
    <property type="protein sequence ID" value="KAI5656572.1"/>
    <property type="molecule type" value="Genomic_DNA"/>
</dbReference>
<name>A0ACC0A7Y8_CATRO</name>
<sequence length="218" mass="23934">MDISLRGVDRWMMEVDDMTSVVIQQPPIDSSQMVVFAKKVQTIIRRCMVYIGGTLGCTPLQHDIQQTFPVQPSRRSPREHVPERGARGVKRGARRQPGRGAGGGRPPVLPFPHKHEHVHPRHIEVERSEGSGGGQPTVDPFDSPNLDIPSFSLGLTPASQSLPGGSGTSQTPPPPTLISQASSSDEEEQADHMDGVQHYKFGHRVSKKTTRFTPSDWP</sequence>
<proteinExistence type="predicted"/>
<keyword evidence="2" id="KW-1185">Reference proteome</keyword>
<comment type="caution">
    <text evidence="1">The sequence shown here is derived from an EMBL/GenBank/DDBJ whole genome shotgun (WGS) entry which is preliminary data.</text>
</comment>
<dbReference type="Proteomes" id="UP001060085">
    <property type="component" value="Linkage Group LG06"/>
</dbReference>
<reference evidence="2" key="1">
    <citation type="journal article" date="2023" name="Nat. Plants">
        <title>Single-cell RNA sequencing provides a high-resolution roadmap for understanding the multicellular compartmentation of specialized metabolism.</title>
        <authorList>
            <person name="Sun S."/>
            <person name="Shen X."/>
            <person name="Li Y."/>
            <person name="Li Y."/>
            <person name="Wang S."/>
            <person name="Li R."/>
            <person name="Zhang H."/>
            <person name="Shen G."/>
            <person name="Guo B."/>
            <person name="Wei J."/>
            <person name="Xu J."/>
            <person name="St-Pierre B."/>
            <person name="Chen S."/>
            <person name="Sun C."/>
        </authorList>
    </citation>
    <scope>NUCLEOTIDE SEQUENCE [LARGE SCALE GENOMIC DNA]</scope>
</reference>
<evidence type="ECO:0000313" key="1">
    <source>
        <dbReference type="EMBL" id="KAI5656572.1"/>
    </source>
</evidence>
<evidence type="ECO:0000313" key="2">
    <source>
        <dbReference type="Proteomes" id="UP001060085"/>
    </source>
</evidence>
<accession>A0ACC0A7Y8</accession>
<protein>
    <submittedName>
        <fullName evidence="1">Uncharacterized protein</fullName>
    </submittedName>
</protein>